<dbReference type="InterPro" id="IPR009071">
    <property type="entry name" value="HMG_box_dom"/>
</dbReference>
<dbReference type="InterPro" id="IPR036910">
    <property type="entry name" value="HMG_box_dom_sf"/>
</dbReference>
<feature type="region of interest" description="Disordered" evidence="3">
    <location>
        <begin position="165"/>
        <end position="199"/>
    </location>
</feature>
<dbReference type="CDD" id="cd00084">
    <property type="entry name" value="HMG-box_SF"/>
    <property type="match status" value="1"/>
</dbReference>
<sequence length="1190" mass="130438">MNINLINGAETSVETVSLAPVASVDKMDGSTTHISDISPVAPAPIESTSVPLKMNITITATLEEDESSLSSSGTDRFDRSSANSSSRGGEWHGGVNGSFLRYGATESATGTGVSSMCSSVAAEDKPIKSPVSLTPAKKRMSDGSIKIPTIRLTARNEKSPIQIDEHASTHQISDLQTESQTPPKKRRGRPPKDRSLENVSAMPRVLGASAISTLQNEVRPRSSIPSRLPVQLFASQCMEAAYASRLDPFALHPGEHQLLANLLMSKEVTIYLNIRNAMLRLWSQNPLCSITPQEAAGCAKDGRFFGLAEVAYKWLIRNGYINFGCVEVPQASKPKTKNAKQKTVVVIGAGVSGLTTARQLEHLFAQGSETWTEIGERPPRVVLLEGRSRIGGRVYSKPLRSQVPGSLPDELRNTAEMGAMIVTGFEHGNPLDTVIRGQLGLRYHLMTDTLTIYDCNGKAVNDKRDMMNTDLYTDISDRTGQFRAITSRDETLRGDEDLVKRCRDPAPSGLEDFQLEPLFDPLNNIKKQSFKRGRRRNAPPGTEKLTGRSQVIEEIGTTMNAARSAKEMGWQLREGVSRTQNVSLRNIANASKYPTLGSVMDNAIEQFQALMHMTPQDMRLLNWHHANLEYANAAPVSSLSLSGHDQDTGNEFEGKHSEIIGGYTQLPRGLMNVPTKLDVKFERVVESIHYDDGESGNSSITKVVCTDGEIIEADQVVITTPLGVLKSDMVDFDPPLPRWKQSAIKRMGFGLLNKVILLYDKPFWDEDRDMFGLLNEPEAHNSLNPADYARKRGRFYLIWNASKTSGRPMLIALMAGNAAFDVEQTDTPTLLNEVNARLSSVFHDRVVPAPLEVIVTRWKRDPFTRGTYSYVGPETDPGDYDLMAKPIGNLHFAGEATCGTHPATVHGAFLSGLRVAGEVMESMAGPLVLPEPLVSAPIVKDEKVAGSPGAAYRSAPKLASMSSTLLKSRVDSSRESINNLSDDSTIVVARKSVIKHEPGTSAPTPGYQWIPAPTKPRQSVCAGDDTFWAQANQESSDLNYETAIIGRILSEIGERPVKPGRAGVNPFLLYTKDKWEECKAICSSGSNIAGRDAIRRTLGVWWKAASDDAKQPYLRQSQNAQEEADAARKEWEQKVQAWDIDATRIRNEYTRDNPVPNAAERGNTAKGMMEGLGVSRRQTNTSNNVVLDLS</sequence>
<evidence type="ECO:0000313" key="6">
    <source>
        <dbReference type="Proteomes" id="UP001303373"/>
    </source>
</evidence>
<reference evidence="5 6" key="1">
    <citation type="submission" date="2023-11" db="EMBL/GenBank/DDBJ databases">
        <title>An acidophilic fungus is an integral part of prey digestion in a carnivorous sundew plant.</title>
        <authorList>
            <person name="Tsai I.J."/>
        </authorList>
    </citation>
    <scope>NUCLEOTIDE SEQUENCE [LARGE SCALE GENOMIC DNA]</scope>
    <source>
        <strain evidence="5">169a</strain>
    </source>
</reference>
<dbReference type="PANTHER" id="PTHR10742">
    <property type="entry name" value="FLAVIN MONOAMINE OXIDASE"/>
    <property type="match status" value="1"/>
</dbReference>
<keyword evidence="6" id="KW-1185">Reference proteome</keyword>
<dbReference type="InterPro" id="IPR007526">
    <property type="entry name" value="SWIRM"/>
</dbReference>
<dbReference type="Pfam" id="PF04433">
    <property type="entry name" value="SWIRM"/>
    <property type="match status" value="1"/>
</dbReference>
<dbReference type="SUPFAM" id="SSF54373">
    <property type="entry name" value="FAD-linked reductases, C-terminal domain"/>
    <property type="match status" value="1"/>
</dbReference>
<dbReference type="SUPFAM" id="SSF47095">
    <property type="entry name" value="HMG-box"/>
    <property type="match status" value="1"/>
</dbReference>
<evidence type="ECO:0000256" key="1">
    <source>
        <dbReference type="ARBA" id="ARBA00005995"/>
    </source>
</evidence>
<dbReference type="Pfam" id="PF01593">
    <property type="entry name" value="Amino_oxidase"/>
    <property type="match status" value="1"/>
</dbReference>
<accession>A0AAQ3M7Q6</accession>
<dbReference type="InterPro" id="IPR036188">
    <property type="entry name" value="FAD/NAD-bd_sf"/>
</dbReference>
<evidence type="ECO:0000256" key="2">
    <source>
        <dbReference type="ARBA" id="ARBA00023002"/>
    </source>
</evidence>
<dbReference type="SUPFAM" id="SSF46689">
    <property type="entry name" value="Homeodomain-like"/>
    <property type="match status" value="1"/>
</dbReference>
<dbReference type="InterPro" id="IPR036388">
    <property type="entry name" value="WH-like_DNA-bd_sf"/>
</dbReference>
<dbReference type="Proteomes" id="UP001303373">
    <property type="component" value="Chromosome 8"/>
</dbReference>
<dbReference type="InterPro" id="IPR002937">
    <property type="entry name" value="Amino_oxidase"/>
</dbReference>
<dbReference type="Gene3D" id="1.10.30.10">
    <property type="entry name" value="High mobility group box domain"/>
    <property type="match status" value="1"/>
</dbReference>
<dbReference type="InterPro" id="IPR009057">
    <property type="entry name" value="Homeodomain-like_sf"/>
</dbReference>
<feature type="compositionally biased region" description="Polar residues" evidence="3">
    <location>
        <begin position="169"/>
        <end position="181"/>
    </location>
</feature>
<feature type="region of interest" description="Disordered" evidence="3">
    <location>
        <begin position="63"/>
        <end position="96"/>
    </location>
</feature>
<dbReference type="GO" id="GO:0006338">
    <property type="term" value="P:chromatin remodeling"/>
    <property type="evidence" value="ECO:0007669"/>
    <property type="project" value="TreeGrafter"/>
</dbReference>
<dbReference type="Gene3D" id="3.50.50.60">
    <property type="entry name" value="FAD/NAD(P)-binding domain"/>
    <property type="match status" value="2"/>
</dbReference>
<comment type="similarity">
    <text evidence="1">Belongs to the flavin monoamine oxidase family.</text>
</comment>
<feature type="region of interest" description="Disordered" evidence="3">
    <location>
        <begin position="121"/>
        <end position="148"/>
    </location>
</feature>
<dbReference type="AlphaFoldDB" id="A0AAQ3M7Q6"/>
<dbReference type="EMBL" id="CP138587">
    <property type="protein sequence ID" value="WPH02613.1"/>
    <property type="molecule type" value="Genomic_DNA"/>
</dbReference>
<gene>
    <name evidence="5" type="ORF">R9X50_00547800</name>
</gene>
<dbReference type="SUPFAM" id="SSF51905">
    <property type="entry name" value="FAD/NAD(P)-binding domain"/>
    <property type="match status" value="1"/>
</dbReference>
<evidence type="ECO:0000313" key="5">
    <source>
        <dbReference type="EMBL" id="WPH02613.1"/>
    </source>
</evidence>
<name>A0AAQ3M7Q6_9PEZI</name>
<evidence type="ECO:0000256" key="3">
    <source>
        <dbReference type="SAM" id="MobiDB-lite"/>
    </source>
</evidence>
<dbReference type="GO" id="GO:0003682">
    <property type="term" value="F:chromatin binding"/>
    <property type="evidence" value="ECO:0007669"/>
    <property type="project" value="TreeGrafter"/>
</dbReference>
<dbReference type="Pfam" id="PF00505">
    <property type="entry name" value="HMG_box"/>
    <property type="match status" value="1"/>
</dbReference>
<dbReference type="PROSITE" id="PS50934">
    <property type="entry name" value="SWIRM"/>
    <property type="match status" value="1"/>
</dbReference>
<proteinExistence type="inferred from homology"/>
<dbReference type="PANTHER" id="PTHR10742:SF386">
    <property type="entry name" value="LYSINE-SPECIFIC HISTONE DEMETHYLASE 1A"/>
    <property type="match status" value="1"/>
</dbReference>
<protein>
    <recommendedName>
        <fullName evidence="4">SWIRM domain-containing protein</fullName>
    </recommendedName>
</protein>
<dbReference type="Gene3D" id="3.90.660.10">
    <property type="match status" value="1"/>
</dbReference>
<keyword evidence="2" id="KW-0560">Oxidoreductase</keyword>
<dbReference type="Gene3D" id="1.10.10.10">
    <property type="entry name" value="Winged helix-like DNA-binding domain superfamily/Winged helix DNA-binding domain"/>
    <property type="match status" value="1"/>
</dbReference>
<dbReference type="InterPro" id="IPR050281">
    <property type="entry name" value="Flavin_monoamine_oxidase"/>
</dbReference>
<dbReference type="GO" id="GO:0050660">
    <property type="term" value="F:flavin adenine dinucleotide binding"/>
    <property type="evidence" value="ECO:0007669"/>
    <property type="project" value="TreeGrafter"/>
</dbReference>
<dbReference type="GO" id="GO:0010468">
    <property type="term" value="P:regulation of gene expression"/>
    <property type="evidence" value="ECO:0007669"/>
    <property type="project" value="UniProtKB-ARBA"/>
</dbReference>
<dbReference type="GO" id="GO:0016491">
    <property type="term" value="F:oxidoreductase activity"/>
    <property type="evidence" value="ECO:0007669"/>
    <property type="project" value="UniProtKB-KW"/>
</dbReference>
<evidence type="ECO:0000259" key="4">
    <source>
        <dbReference type="PROSITE" id="PS50934"/>
    </source>
</evidence>
<feature type="domain" description="SWIRM" evidence="4">
    <location>
        <begin position="237"/>
        <end position="332"/>
    </location>
</feature>
<organism evidence="5 6">
    <name type="scientific">Acrodontium crateriforme</name>
    <dbReference type="NCBI Taxonomy" id="150365"/>
    <lineage>
        <taxon>Eukaryota</taxon>
        <taxon>Fungi</taxon>
        <taxon>Dikarya</taxon>
        <taxon>Ascomycota</taxon>
        <taxon>Pezizomycotina</taxon>
        <taxon>Dothideomycetes</taxon>
        <taxon>Dothideomycetidae</taxon>
        <taxon>Mycosphaerellales</taxon>
        <taxon>Teratosphaeriaceae</taxon>
        <taxon>Acrodontium</taxon>
    </lineage>
</organism>